<feature type="compositionally biased region" description="Polar residues" evidence="2">
    <location>
        <begin position="328"/>
        <end position="343"/>
    </location>
</feature>
<dbReference type="EMBL" id="LGRX02028850">
    <property type="protein sequence ID" value="KAK3247565.1"/>
    <property type="molecule type" value="Genomic_DNA"/>
</dbReference>
<name>A0AAE0C4U0_9CHLO</name>
<protein>
    <submittedName>
        <fullName evidence="3">Uncharacterized protein</fullName>
    </submittedName>
</protein>
<keyword evidence="1" id="KW-0175">Coiled coil</keyword>
<feature type="coiled-coil region" evidence="1">
    <location>
        <begin position="161"/>
        <end position="188"/>
    </location>
</feature>
<feature type="compositionally biased region" description="Acidic residues" evidence="2">
    <location>
        <begin position="214"/>
        <end position="228"/>
    </location>
</feature>
<comment type="caution">
    <text evidence="3">The sequence shown here is derived from an EMBL/GenBank/DDBJ whole genome shotgun (WGS) entry which is preliminary data.</text>
</comment>
<feature type="coiled-coil region" evidence="1">
    <location>
        <begin position="435"/>
        <end position="462"/>
    </location>
</feature>
<keyword evidence="4" id="KW-1185">Reference proteome</keyword>
<feature type="region of interest" description="Disordered" evidence="2">
    <location>
        <begin position="202"/>
        <end position="243"/>
    </location>
</feature>
<evidence type="ECO:0000256" key="2">
    <source>
        <dbReference type="SAM" id="MobiDB-lite"/>
    </source>
</evidence>
<dbReference type="Proteomes" id="UP001190700">
    <property type="component" value="Unassembled WGS sequence"/>
</dbReference>
<evidence type="ECO:0000313" key="4">
    <source>
        <dbReference type="Proteomes" id="UP001190700"/>
    </source>
</evidence>
<organism evidence="3 4">
    <name type="scientific">Cymbomonas tetramitiformis</name>
    <dbReference type="NCBI Taxonomy" id="36881"/>
    <lineage>
        <taxon>Eukaryota</taxon>
        <taxon>Viridiplantae</taxon>
        <taxon>Chlorophyta</taxon>
        <taxon>Pyramimonadophyceae</taxon>
        <taxon>Pyramimonadales</taxon>
        <taxon>Pyramimonadaceae</taxon>
        <taxon>Cymbomonas</taxon>
    </lineage>
</organism>
<proteinExistence type="predicted"/>
<accession>A0AAE0C4U0</accession>
<feature type="region of interest" description="Disordered" evidence="2">
    <location>
        <begin position="315"/>
        <end position="382"/>
    </location>
</feature>
<reference evidence="3 4" key="1">
    <citation type="journal article" date="2015" name="Genome Biol. Evol.">
        <title>Comparative Genomics of a Bacterivorous Green Alga Reveals Evolutionary Causalities and Consequences of Phago-Mixotrophic Mode of Nutrition.</title>
        <authorList>
            <person name="Burns J.A."/>
            <person name="Paasch A."/>
            <person name="Narechania A."/>
            <person name="Kim E."/>
        </authorList>
    </citation>
    <scope>NUCLEOTIDE SEQUENCE [LARGE SCALE GENOMIC DNA]</scope>
    <source>
        <strain evidence="3 4">PLY_AMNH</strain>
    </source>
</reference>
<dbReference type="AlphaFoldDB" id="A0AAE0C4U0"/>
<feature type="compositionally biased region" description="Low complexity" evidence="2">
    <location>
        <begin position="93"/>
        <end position="112"/>
    </location>
</feature>
<sequence length="694" mass="77005">MIHPLFRFIDKNLMTRDAEICASQERRETGSPKALGVRIEGPLLQACDPLELTPKCVRPLTGTNLETSFSGSFFKAGLKEPLGTDTPWIYRHTPPSSQTPLSSQRPTSTPQAALPPPQTTPTPCQNLQEAFDVGGKPTKTHRLVSPPAGVTTEAGTNQSEFRAAQVEIQDLKSKLKASESSCRALVAEAKVLRQQRDAALNMEHSAHRDAPPLPEDDDETESEIDDAEGSTKNTPPGIRLSIPPRASQVSLASLLQRLGEADFALAEAERRLEHLDSQPHVTGDVYHRAIRAKLLLEVESKERDLQAVQAQVKHLQTADVAGEYREAPSTSPGDEPASPTTPEQAAEPGQGSRSSTLTKSLSSSDQATSPMRSPEGLSKARVASMEAREVVERLFKADDKINPFMDNAMELASVKHELHLMSQKAGQIPVLEFALEKRNMQLAEAQTEISASEAKLRALGATHARTANELMDAKEVRRRHMSRPQRARMKEQVGILAAKVGELDGELALVQHDLEHERLLVREAKQETAIMEQCLKQRERDLEVAASQIQTHVERLEKVSVERDSVHLTLSHYDLKMEGAVMHIRSEMEAKHAQLEEELQAREGELATCRAQMRESQAWLSEVDLELQRFAEAKPKLLERVRMLTTSVSHKDVVLLETQHRLQVEQEAHALTQARCELLAEQLEEYLTACPNMS</sequence>
<feature type="region of interest" description="Disordered" evidence="2">
    <location>
        <begin position="85"/>
        <end position="157"/>
    </location>
</feature>
<feature type="coiled-coil region" evidence="1">
    <location>
        <begin position="585"/>
        <end position="612"/>
    </location>
</feature>
<feature type="compositionally biased region" description="Low complexity" evidence="2">
    <location>
        <begin position="352"/>
        <end position="364"/>
    </location>
</feature>
<gene>
    <name evidence="3" type="ORF">CYMTET_42937</name>
</gene>
<evidence type="ECO:0000313" key="3">
    <source>
        <dbReference type="EMBL" id="KAK3247565.1"/>
    </source>
</evidence>
<evidence type="ECO:0000256" key="1">
    <source>
        <dbReference type="SAM" id="Coils"/>
    </source>
</evidence>